<evidence type="ECO:0000256" key="5">
    <source>
        <dbReference type="ARBA" id="ARBA00023274"/>
    </source>
</evidence>
<dbReference type="EMBL" id="UGUV01000002">
    <property type="protein sequence ID" value="SUD50616.1"/>
    <property type="molecule type" value="Genomic_DNA"/>
</dbReference>
<keyword evidence="5 6" id="KW-0687">Ribonucleoprotein</keyword>
<evidence type="ECO:0000313" key="8">
    <source>
        <dbReference type="EMBL" id="SUD50616.1"/>
    </source>
</evidence>
<dbReference type="FunFam" id="2.40.50.140:FF:000014">
    <property type="entry name" value="30S ribosomal protein S17"/>
    <property type="match status" value="1"/>
</dbReference>
<proteinExistence type="inferred from homology"/>
<evidence type="ECO:0000256" key="6">
    <source>
        <dbReference type="HAMAP-Rule" id="MF_01345"/>
    </source>
</evidence>
<dbReference type="GO" id="GO:0003735">
    <property type="term" value="F:structural constituent of ribosome"/>
    <property type="evidence" value="ECO:0007669"/>
    <property type="project" value="UniProtKB-UniRule"/>
</dbReference>
<keyword evidence="2 6" id="KW-0699">rRNA-binding</keyword>
<accession>A0A379JQJ7</accession>
<dbReference type="PRINTS" id="PR00973">
    <property type="entry name" value="RIBOSOMALS17"/>
</dbReference>
<evidence type="ECO:0000313" key="9">
    <source>
        <dbReference type="EMBL" id="SUD61767.1"/>
    </source>
</evidence>
<dbReference type="Pfam" id="PF00366">
    <property type="entry name" value="Ribosomal_S17"/>
    <property type="match status" value="1"/>
</dbReference>
<dbReference type="GO" id="GO:0006412">
    <property type="term" value="P:translation"/>
    <property type="evidence" value="ECO:0007669"/>
    <property type="project" value="UniProtKB-UniRule"/>
</dbReference>
<name>A0A061CYH1_ECTOL</name>
<evidence type="ECO:0000256" key="2">
    <source>
        <dbReference type="ARBA" id="ARBA00022730"/>
    </source>
</evidence>
<gene>
    <name evidence="6 8" type="primary">rpsQ</name>
    <name evidence="7" type="ORF">N7671_15410</name>
    <name evidence="8" type="ORF">NCTC10692_01028</name>
    <name evidence="9" type="ORF">NCTC10860_04169</name>
</gene>
<dbReference type="InterPro" id="IPR019984">
    <property type="entry name" value="Ribosomal_uS17_bact/chlr"/>
</dbReference>
<dbReference type="NCBIfam" id="TIGR03635">
    <property type="entry name" value="uS17_bact"/>
    <property type="match status" value="1"/>
</dbReference>
<dbReference type="NCBIfam" id="NF004123">
    <property type="entry name" value="PRK05610.1"/>
    <property type="match status" value="1"/>
</dbReference>
<reference evidence="10 11" key="1">
    <citation type="submission" date="2018-06" db="EMBL/GenBank/DDBJ databases">
        <authorList>
            <consortium name="Pathogen Informatics"/>
            <person name="Doyle S."/>
        </authorList>
    </citation>
    <scope>NUCLEOTIDE SEQUENCE [LARGE SCALE GENOMIC DNA]</scope>
    <source>
        <strain evidence="8 11">NCTC10692</strain>
        <strain evidence="9 10">NCTC10860</strain>
    </source>
</reference>
<dbReference type="Proteomes" id="UP000254084">
    <property type="component" value="Unassembled WGS sequence"/>
</dbReference>
<evidence type="ECO:0000313" key="10">
    <source>
        <dbReference type="Proteomes" id="UP000254084"/>
    </source>
</evidence>
<dbReference type="Proteomes" id="UP001159292">
    <property type="component" value="Unassembled WGS sequence"/>
</dbReference>
<comment type="function">
    <text evidence="6">One of the primary rRNA binding proteins, it binds specifically to the 5'-end of 16S ribosomal RNA.</text>
</comment>
<dbReference type="GO" id="GO:0022627">
    <property type="term" value="C:cytosolic small ribosomal subunit"/>
    <property type="evidence" value="ECO:0007669"/>
    <property type="project" value="UniProtKB-UniRule"/>
</dbReference>
<dbReference type="InterPro" id="IPR012340">
    <property type="entry name" value="NA-bd_OB-fold"/>
</dbReference>
<dbReference type="EMBL" id="JAOEET010000042">
    <property type="protein sequence ID" value="MDH0568567.1"/>
    <property type="molecule type" value="Genomic_DNA"/>
</dbReference>
<dbReference type="CDD" id="cd00364">
    <property type="entry name" value="Ribosomal_uS17"/>
    <property type="match status" value="1"/>
</dbReference>
<keyword evidence="4 6" id="KW-0689">Ribosomal protein</keyword>
<sequence length="88" mass="10038">MAEAEKTVRTLTGRVVSDKMDKTITVLIERRVKHPIYGKYVKRSTKLHAHDETNQCKIGDKVSICETRPQSKTKSWALVEVVERAVDV</sequence>
<dbReference type="PANTHER" id="PTHR10744:SF1">
    <property type="entry name" value="SMALL RIBOSOMAL SUBUNIT PROTEIN US17M"/>
    <property type="match status" value="1"/>
</dbReference>
<dbReference type="GO" id="GO:0019843">
    <property type="term" value="F:rRNA binding"/>
    <property type="evidence" value="ECO:0007669"/>
    <property type="project" value="UniProtKB-UniRule"/>
</dbReference>
<dbReference type="Proteomes" id="UP000255303">
    <property type="component" value="Unassembled WGS sequence"/>
</dbReference>
<evidence type="ECO:0000313" key="11">
    <source>
        <dbReference type="Proteomes" id="UP000255303"/>
    </source>
</evidence>
<evidence type="ECO:0000313" key="7">
    <source>
        <dbReference type="EMBL" id="MDH0568567.1"/>
    </source>
</evidence>
<accession>A0A061CYH1</accession>
<dbReference type="PANTHER" id="PTHR10744">
    <property type="entry name" value="40S RIBOSOMAL PROTEIN S11 FAMILY MEMBER"/>
    <property type="match status" value="1"/>
</dbReference>
<dbReference type="RefSeq" id="WP_003463297.1">
    <property type="nucleotide sequence ID" value="NZ_CP166923.2"/>
</dbReference>
<dbReference type="HAMAP" id="MF_01345_B">
    <property type="entry name" value="Ribosomal_uS17_B"/>
    <property type="match status" value="1"/>
</dbReference>
<evidence type="ECO:0000256" key="3">
    <source>
        <dbReference type="ARBA" id="ARBA00022884"/>
    </source>
</evidence>
<evidence type="ECO:0000256" key="1">
    <source>
        <dbReference type="ARBA" id="ARBA00010254"/>
    </source>
</evidence>
<dbReference type="EMBL" id="UGUW01000004">
    <property type="protein sequence ID" value="SUD61767.1"/>
    <property type="molecule type" value="Genomic_DNA"/>
</dbReference>
<dbReference type="SUPFAM" id="SSF50249">
    <property type="entry name" value="Nucleic acid-binding proteins"/>
    <property type="match status" value="1"/>
</dbReference>
<evidence type="ECO:0000256" key="4">
    <source>
        <dbReference type="ARBA" id="ARBA00022980"/>
    </source>
</evidence>
<comment type="subunit">
    <text evidence="6">Part of the 30S ribosomal subunit.</text>
</comment>
<dbReference type="Gene3D" id="2.40.50.140">
    <property type="entry name" value="Nucleic acid-binding proteins"/>
    <property type="match status" value="1"/>
</dbReference>
<comment type="similarity">
    <text evidence="1 6">Belongs to the universal ribosomal protein uS17 family.</text>
</comment>
<dbReference type="AlphaFoldDB" id="A0A061CYH1"/>
<reference evidence="7" key="2">
    <citation type="submission" date="2022-09" db="EMBL/GenBank/DDBJ databases">
        <title>Intensive care unit water sources are persistently colonized with multi-drug resistant bacteria and are the site of extensive horizontal gene transfer of antibiotic resistance genes.</title>
        <authorList>
            <person name="Diorio-Toth L."/>
        </authorList>
    </citation>
    <scope>NUCLEOTIDE SEQUENCE</scope>
    <source>
        <strain evidence="7">GD04000</strain>
    </source>
</reference>
<organism evidence="8 11">
    <name type="scientific">Ectopseudomonas oleovorans</name>
    <name type="common">Pseudomonas oleovorans</name>
    <dbReference type="NCBI Taxonomy" id="301"/>
    <lineage>
        <taxon>Bacteria</taxon>
        <taxon>Pseudomonadati</taxon>
        <taxon>Pseudomonadota</taxon>
        <taxon>Gammaproteobacteria</taxon>
        <taxon>Pseudomonadales</taxon>
        <taxon>Pseudomonadaceae</taxon>
        <taxon>Ectopseudomonas</taxon>
    </lineage>
</organism>
<keyword evidence="3 6" id="KW-0694">RNA-binding</keyword>
<protein>
    <recommendedName>
        <fullName evidence="6">Small ribosomal subunit protein uS17</fullName>
    </recommendedName>
</protein>
<dbReference type="InterPro" id="IPR000266">
    <property type="entry name" value="Ribosomal_uS17"/>
</dbReference>